<dbReference type="PANTHER" id="PTHR45984:SF1">
    <property type="entry name" value="SPAG1 AXONEMAL DYNEIN ASSEMBLY FACTOR"/>
    <property type="match status" value="1"/>
</dbReference>
<dbReference type="PROSITE" id="PS50005">
    <property type="entry name" value="TPR"/>
    <property type="match status" value="1"/>
</dbReference>
<dbReference type="GO" id="GO:0006626">
    <property type="term" value="P:protein targeting to mitochondrion"/>
    <property type="evidence" value="ECO:0007669"/>
    <property type="project" value="TreeGrafter"/>
</dbReference>
<feature type="signal peptide" evidence="6">
    <location>
        <begin position="1"/>
        <end position="20"/>
    </location>
</feature>
<dbReference type="Pfam" id="PF13181">
    <property type="entry name" value="TPR_8"/>
    <property type="match status" value="1"/>
</dbReference>
<accession>A0AAD9DHQ2</accession>
<evidence type="ECO:0000256" key="1">
    <source>
        <dbReference type="ARBA" id="ARBA00004496"/>
    </source>
</evidence>
<feature type="non-terminal residue" evidence="7">
    <location>
        <position position="367"/>
    </location>
</feature>
<gene>
    <name evidence="7" type="ORF">QTG54_003932</name>
</gene>
<protein>
    <submittedName>
        <fullName evidence="7">Tetratricopeptide repeat protein</fullName>
    </submittedName>
</protein>
<keyword evidence="3" id="KW-0677">Repeat</keyword>
<keyword evidence="2" id="KW-0963">Cytoplasm</keyword>
<evidence type="ECO:0000256" key="5">
    <source>
        <dbReference type="PROSITE-ProRule" id="PRU00339"/>
    </source>
</evidence>
<dbReference type="GO" id="GO:0005829">
    <property type="term" value="C:cytosol"/>
    <property type="evidence" value="ECO:0007669"/>
    <property type="project" value="TreeGrafter"/>
</dbReference>
<feature type="chain" id="PRO_5041954240" evidence="6">
    <location>
        <begin position="21"/>
        <end position="367"/>
    </location>
</feature>
<dbReference type="GO" id="GO:0005739">
    <property type="term" value="C:mitochondrion"/>
    <property type="evidence" value="ECO:0007669"/>
    <property type="project" value="TreeGrafter"/>
</dbReference>
<keyword evidence="4 5" id="KW-0802">TPR repeat</keyword>
<reference evidence="7" key="1">
    <citation type="submission" date="2023-06" db="EMBL/GenBank/DDBJ databases">
        <title>Survivors Of The Sea: Transcriptome response of Skeletonema marinoi to long-term dormancy.</title>
        <authorList>
            <person name="Pinder M.I.M."/>
            <person name="Kourtchenko O."/>
            <person name="Robertson E.K."/>
            <person name="Larsson T."/>
            <person name="Maumus F."/>
            <person name="Osuna-Cruz C.M."/>
            <person name="Vancaester E."/>
            <person name="Stenow R."/>
            <person name="Vandepoele K."/>
            <person name="Ploug H."/>
            <person name="Bruchert V."/>
            <person name="Godhe A."/>
            <person name="Topel M."/>
        </authorList>
    </citation>
    <scope>NUCLEOTIDE SEQUENCE</scope>
    <source>
        <strain evidence="7">R05AC</strain>
    </source>
</reference>
<sequence length="367" mass="40915">ALALLFPFFLLASFSSNTTAALPCNNHRRRLPLSIITTHTSTMPGNSRAEALKAEGNKFFKGGDYNAAIQKYTAATDIDPNVPAYWSNMAACYEKISQFDKMEEASRGCIKADKNFVKGYFRLATALKNLNDLEGCIKALESGLAVDSANPDLKRMKKELTELQRGETVAAYLRKCDEQASNGDIAGAYKTLELASRLDAGNPDIDRMMSKIKPKYDRMEAQRRAALSPDEVHKERGDDAYKNAQFEGAIDHYTKCIEGLKRRGEGQSDLAMKAHSNRAACYKQISNFDGVIEDCTAVLEVDPENVKALVRRAQAFEGVERYRFALQDIKTVLSMPREKVGKPNVDMCNMMQHRLNRTVQQLKAGNC</sequence>
<dbReference type="InterPro" id="IPR019734">
    <property type="entry name" value="TPR_rpt"/>
</dbReference>
<name>A0AAD9DHQ2_9STRA</name>
<evidence type="ECO:0000256" key="2">
    <source>
        <dbReference type="ARBA" id="ARBA00022490"/>
    </source>
</evidence>
<dbReference type="SMART" id="SM00028">
    <property type="entry name" value="TPR"/>
    <property type="match status" value="7"/>
</dbReference>
<dbReference type="EMBL" id="JATAAI010000005">
    <property type="protein sequence ID" value="KAK1746008.1"/>
    <property type="molecule type" value="Genomic_DNA"/>
</dbReference>
<comment type="subcellular location">
    <subcellularLocation>
        <location evidence="1">Cytoplasm</location>
    </subcellularLocation>
</comment>
<keyword evidence="6" id="KW-0732">Signal</keyword>
<dbReference type="Proteomes" id="UP001224775">
    <property type="component" value="Unassembled WGS sequence"/>
</dbReference>
<feature type="repeat" description="TPR" evidence="5">
    <location>
        <begin position="49"/>
        <end position="82"/>
    </location>
</feature>
<dbReference type="PANTHER" id="PTHR45984">
    <property type="entry name" value="RNA (RNA) POLYMERASE II ASSOCIATED PROTEIN HOMOLOG"/>
    <property type="match status" value="1"/>
</dbReference>
<evidence type="ECO:0000256" key="3">
    <source>
        <dbReference type="ARBA" id="ARBA00022737"/>
    </source>
</evidence>
<evidence type="ECO:0000313" key="7">
    <source>
        <dbReference type="EMBL" id="KAK1746008.1"/>
    </source>
</evidence>
<evidence type="ECO:0000256" key="6">
    <source>
        <dbReference type="SAM" id="SignalP"/>
    </source>
</evidence>
<keyword evidence="8" id="KW-1185">Reference proteome</keyword>
<dbReference type="Gene3D" id="1.25.40.10">
    <property type="entry name" value="Tetratricopeptide repeat domain"/>
    <property type="match status" value="2"/>
</dbReference>
<dbReference type="GO" id="GO:0031072">
    <property type="term" value="F:heat shock protein binding"/>
    <property type="evidence" value="ECO:0007669"/>
    <property type="project" value="TreeGrafter"/>
</dbReference>
<comment type="caution">
    <text evidence="7">The sequence shown here is derived from an EMBL/GenBank/DDBJ whole genome shotgun (WGS) entry which is preliminary data.</text>
</comment>
<proteinExistence type="predicted"/>
<dbReference type="SUPFAM" id="SSF48452">
    <property type="entry name" value="TPR-like"/>
    <property type="match status" value="2"/>
</dbReference>
<evidence type="ECO:0000313" key="8">
    <source>
        <dbReference type="Proteomes" id="UP001224775"/>
    </source>
</evidence>
<dbReference type="AlphaFoldDB" id="A0AAD9DHQ2"/>
<organism evidence="7 8">
    <name type="scientific">Skeletonema marinoi</name>
    <dbReference type="NCBI Taxonomy" id="267567"/>
    <lineage>
        <taxon>Eukaryota</taxon>
        <taxon>Sar</taxon>
        <taxon>Stramenopiles</taxon>
        <taxon>Ochrophyta</taxon>
        <taxon>Bacillariophyta</taxon>
        <taxon>Coscinodiscophyceae</taxon>
        <taxon>Thalassiosirophycidae</taxon>
        <taxon>Thalassiosirales</taxon>
        <taxon>Skeletonemataceae</taxon>
        <taxon>Skeletonema</taxon>
        <taxon>Skeletonema marinoi-dohrnii complex</taxon>
    </lineage>
</organism>
<evidence type="ECO:0000256" key="4">
    <source>
        <dbReference type="ARBA" id="ARBA00022803"/>
    </source>
</evidence>
<dbReference type="Pfam" id="PF13414">
    <property type="entry name" value="TPR_11"/>
    <property type="match status" value="1"/>
</dbReference>
<dbReference type="InterPro" id="IPR051982">
    <property type="entry name" value="CiliaryAsmbly_MitoImport"/>
</dbReference>
<dbReference type="InterPro" id="IPR011990">
    <property type="entry name" value="TPR-like_helical_dom_sf"/>
</dbReference>